<accession>A0AB34J509</accession>
<feature type="region of interest" description="Disordered" evidence="1">
    <location>
        <begin position="415"/>
        <end position="437"/>
    </location>
</feature>
<dbReference type="Proteomes" id="UP001515480">
    <property type="component" value="Unassembled WGS sequence"/>
</dbReference>
<feature type="compositionally biased region" description="Basic and acidic residues" evidence="1">
    <location>
        <begin position="415"/>
        <end position="426"/>
    </location>
</feature>
<dbReference type="EMBL" id="JBGBPQ010000014">
    <property type="protein sequence ID" value="KAL1511297.1"/>
    <property type="molecule type" value="Genomic_DNA"/>
</dbReference>
<name>A0AB34J509_PRYPA</name>
<protein>
    <recommendedName>
        <fullName evidence="4">Procollagen-proline 3-dioxygenase</fullName>
    </recommendedName>
</protein>
<sequence>MAEALHAAWQASWSDFLHNRVALAERRVSGWLHMLPAALRDRSDADLLVTLADMAHIAGAAASDSVCLRAAVEAYDAHLALAPQNVAALRMKAETLLRLREYAAALDCFGEVYARSLADAPPPAAPPFQLEHDAECVEEAVRLGADPSHLFAAAAWRRLAAQMGGERCEARPIDRSAAPHWGQPLPTPPQHAAAAAWRGAPLRGSIDWAAAQAAYAASRLVVIDDLLDEAALRAAQAYARHGAHFRTARRGYLGCFPTDGLTHPLVLALVHALEAAAPAIFGRHTLALWWLFKYDESNADGIGIHADPAAVNINLWLTDDEACLEGGGLAIYKHVPELGQRTQSVNREFEDGEEAALREKLSAEGVVKVDYKCNRAVLFVSDQYHESLPFRFAPGYSNRRVNLTLLFGDRWSPEVGRKASDDEAHSSDAGPRACPRADEAWDLFDT</sequence>
<evidence type="ECO:0000313" key="3">
    <source>
        <dbReference type="Proteomes" id="UP001515480"/>
    </source>
</evidence>
<evidence type="ECO:0000313" key="2">
    <source>
        <dbReference type="EMBL" id="KAL1511297.1"/>
    </source>
</evidence>
<dbReference type="InterPro" id="IPR011990">
    <property type="entry name" value="TPR-like_helical_dom_sf"/>
</dbReference>
<evidence type="ECO:0000256" key="1">
    <source>
        <dbReference type="SAM" id="MobiDB-lite"/>
    </source>
</evidence>
<comment type="caution">
    <text evidence="2">The sequence shown here is derived from an EMBL/GenBank/DDBJ whole genome shotgun (WGS) entry which is preliminary data.</text>
</comment>
<proteinExistence type="predicted"/>
<dbReference type="Gene3D" id="2.60.120.620">
    <property type="entry name" value="q2cbj1_9rhob like domain"/>
    <property type="match status" value="1"/>
</dbReference>
<reference evidence="2 3" key="1">
    <citation type="journal article" date="2024" name="Science">
        <title>Giant polyketide synthase enzymes in the biosynthesis of giant marine polyether toxins.</title>
        <authorList>
            <person name="Fallon T.R."/>
            <person name="Shende V.V."/>
            <person name="Wierzbicki I.H."/>
            <person name="Pendleton A.L."/>
            <person name="Watervoot N.F."/>
            <person name="Auber R.P."/>
            <person name="Gonzalez D.J."/>
            <person name="Wisecaver J.H."/>
            <person name="Moore B.S."/>
        </authorList>
    </citation>
    <scope>NUCLEOTIDE SEQUENCE [LARGE SCALE GENOMIC DNA]</scope>
    <source>
        <strain evidence="2 3">12B1</strain>
    </source>
</reference>
<organism evidence="2 3">
    <name type="scientific">Prymnesium parvum</name>
    <name type="common">Toxic golden alga</name>
    <dbReference type="NCBI Taxonomy" id="97485"/>
    <lineage>
        <taxon>Eukaryota</taxon>
        <taxon>Haptista</taxon>
        <taxon>Haptophyta</taxon>
        <taxon>Prymnesiophyceae</taxon>
        <taxon>Prymnesiales</taxon>
        <taxon>Prymnesiaceae</taxon>
        <taxon>Prymnesium</taxon>
    </lineage>
</organism>
<dbReference type="SUPFAM" id="SSF48452">
    <property type="entry name" value="TPR-like"/>
    <property type="match status" value="1"/>
</dbReference>
<evidence type="ECO:0008006" key="4">
    <source>
        <dbReference type="Google" id="ProtNLM"/>
    </source>
</evidence>
<dbReference type="AlphaFoldDB" id="A0AB34J509"/>
<keyword evidence="3" id="KW-1185">Reference proteome</keyword>
<gene>
    <name evidence="2" type="ORF">AB1Y20_006102</name>
</gene>